<dbReference type="Proteomes" id="UP000007148">
    <property type="component" value="Unassembled WGS sequence"/>
</dbReference>
<reference evidence="1 2" key="1">
    <citation type="journal article" date="2011" name="PLoS Pathog.">
        <title>Endophytic Life Strategies Decoded by Genome and Transcriptome Analyses of the Mutualistic Root Symbiont Piriformospora indica.</title>
        <authorList>
            <person name="Zuccaro A."/>
            <person name="Lahrmann U."/>
            <person name="Guldener U."/>
            <person name="Langen G."/>
            <person name="Pfiffi S."/>
            <person name="Biedenkopf D."/>
            <person name="Wong P."/>
            <person name="Samans B."/>
            <person name="Grimm C."/>
            <person name="Basiewicz M."/>
            <person name="Murat C."/>
            <person name="Martin F."/>
            <person name="Kogel K.H."/>
        </authorList>
    </citation>
    <scope>NUCLEOTIDE SEQUENCE [LARGE SCALE GENOMIC DNA]</scope>
    <source>
        <strain evidence="1 2">DSM 11827</strain>
    </source>
</reference>
<sequence length="102" mass="11864">MYIIPIPMVSSQYSRERDLKGTAPYEDRYWAEDVTIKVIKAVQRQRREVTIFQHLNILPVYGIVEDPNFGSFDATVTPWCLSGNAAQCLYKYALLPHWKDIL</sequence>
<gene>
    <name evidence="1" type="ORF">PIIN_09948</name>
</gene>
<dbReference type="EMBL" id="CAFZ01000562">
    <property type="protein sequence ID" value="CCA75952.1"/>
    <property type="molecule type" value="Genomic_DNA"/>
</dbReference>
<keyword evidence="2" id="KW-1185">Reference proteome</keyword>
<evidence type="ECO:0000313" key="2">
    <source>
        <dbReference type="Proteomes" id="UP000007148"/>
    </source>
</evidence>
<protein>
    <submittedName>
        <fullName evidence="1">Uncharacterized protein</fullName>
    </submittedName>
</protein>
<dbReference type="InParanoid" id="G4TXA9"/>
<evidence type="ECO:0000313" key="1">
    <source>
        <dbReference type="EMBL" id="CCA75952.1"/>
    </source>
</evidence>
<organism evidence="1 2">
    <name type="scientific">Serendipita indica (strain DSM 11827)</name>
    <name type="common">Root endophyte fungus</name>
    <name type="synonym">Piriformospora indica</name>
    <dbReference type="NCBI Taxonomy" id="1109443"/>
    <lineage>
        <taxon>Eukaryota</taxon>
        <taxon>Fungi</taxon>
        <taxon>Dikarya</taxon>
        <taxon>Basidiomycota</taxon>
        <taxon>Agaricomycotina</taxon>
        <taxon>Agaricomycetes</taxon>
        <taxon>Sebacinales</taxon>
        <taxon>Serendipitaceae</taxon>
        <taxon>Serendipita</taxon>
    </lineage>
</organism>
<dbReference type="AlphaFoldDB" id="G4TXA9"/>
<accession>G4TXA9</accession>
<comment type="caution">
    <text evidence="1">The sequence shown here is derived from an EMBL/GenBank/DDBJ whole genome shotgun (WGS) entry which is preliminary data.</text>
</comment>
<name>G4TXA9_SERID</name>
<dbReference type="HOGENOM" id="CLU_2278539_0_0_1"/>
<proteinExistence type="predicted"/>
<dbReference type="Gene3D" id="1.10.510.10">
    <property type="entry name" value="Transferase(Phosphotransferase) domain 1"/>
    <property type="match status" value="1"/>
</dbReference>